<feature type="transmembrane region" description="Helical" evidence="11">
    <location>
        <begin position="119"/>
        <end position="139"/>
    </location>
</feature>
<proteinExistence type="inferred from homology"/>
<evidence type="ECO:0000256" key="2">
    <source>
        <dbReference type="ARBA" id="ARBA00006513"/>
    </source>
</evidence>
<keyword evidence="4" id="KW-1003">Cell membrane</keyword>
<evidence type="ECO:0000256" key="4">
    <source>
        <dbReference type="ARBA" id="ARBA00022475"/>
    </source>
</evidence>
<keyword evidence="13" id="KW-1185">Reference proteome</keyword>
<keyword evidence="5 11" id="KW-0812">Transmembrane</keyword>
<dbReference type="STRING" id="7897.ENSLACP00000011894"/>
<evidence type="ECO:0000256" key="10">
    <source>
        <dbReference type="ARBA" id="ARBA00023303"/>
    </source>
</evidence>
<dbReference type="FunCoup" id="H3AQH3">
    <property type="interactions" value="292"/>
</dbReference>
<evidence type="ECO:0000256" key="11">
    <source>
        <dbReference type="SAM" id="Phobius"/>
    </source>
</evidence>
<evidence type="ECO:0000256" key="1">
    <source>
        <dbReference type="ARBA" id="ARBA00004651"/>
    </source>
</evidence>
<feature type="transmembrane region" description="Helical" evidence="11">
    <location>
        <begin position="12"/>
        <end position="36"/>
    </location>
</feature>
<keyword evidence="7 11" id="KW-1133">Transmembrane helix</keyword>
<evidence type="ECO:0000313" key="12">
    <source>
        <dbReference type="Ensembl" id="ENSLACP00000011894.1"/>
    </source>
</evidence>
<name>H3AQH3_LATCH</name>
<dbReference type="Pfam" id="PF03189">
    <property type="entry name" value="Otopetrin"/>
    <property type="match status" value="3"/>
</dbReference>
<feature type="transmembrane region" description="Helical" evidence="11">
    <location>
        <begin position="499"/>
        <end position="518"/>
    </location>
</feature>
<evidence type="ECO:0000256" key="7">
    <source>
        <dbReference type="ARBA" id="ARBA00022989"/>
    </source>
</evidence>
<feature type="transmembrane region" description="Helical" evidence="11">
    <location>
        <begin position="159"/>
        <end position="177"/>
    </location>
</feature>
<feature type="transmembrane region" description="Helical" evidence="11">
    <location>
        <begin position="272"/>
        <end position="295"/>
    </location>
</feature>
<dbReference type="OMA" id="ICRMILC"/>
<comment type="similarity">
    <text evidence="2">Belongs to the otopetrin family.</text>
</comment>
<dbReference type="AlphaFoldDB" id="H3AQH3"/>
<evidence type="ECO:0000256" key="6">
    <source>
        <dbReference type="ARBA" id="ARBA00022781"/>
    </source>
</evidence>
<evidence type="ECO:0000313" key="13">
    <source>
        <dbReference type="Proteomes" id="UP000008672"/>
    </source>
</evidence>
<feature type="transmembrane region" description="Helical" evidence="11">
    <location>
        <begin position="307"/>
        <end position="332"/>
    </location>
</feature>
<dbReference type="Ensembl" id="ENSLACT00000011985.1">
    <property type="protein sequence ID" value="ENSLACP00000011894.1"/>
    <property type="gene ID" value="ENSLACG00000010470.1"/>
</dbReference>
<reference evidence="12" key="2">
    <citation type="submission" date="2025-08" db="UniProtKB">
        <authorList>
            <consortium name="Ensembl"/>
        </authorList>
    </citation>
    <scope>IDENTIFICATION</scope>
</reference>
<keyword evidence="6" id="KW-0375">Hydrogen ion transport</keyword>
<dbReference type="GO" id="GO:0015252">
    <property type="term" value="F:proton channel activity"/>
    <property type="evidence" value="ECO:0007669"/>
    <property type="project" value="InterPro"/>
</dbReference>
<dbReference type="HOGENOM" id="CLU_032913_0_0_1"/>
<dbReference type="InterPro" id="IPR004878">
    <property type="entry name" value="Otopetrin"/>
</dbReference>
<feature type="transmembrane region" description="Helical" evidence="11">
    <location>
        <begin position="48"/>
        <end position="66"/>
    </location>
</feature>
<dbReference type="eggNOG" id="KOG4740">
    <property type="taxonomic scope" value="Eukaryota"/>
</dbReference>
<keyword evidence="8" id="KW-0406">Ion transport</keyword>
<dbReference type="PANTHER" id="PTHR21522">
    <property type="entry name" value="PROTON CHANNEL OTOP"/>
    <property type="match status" value="1"/>
</dbReference>
<evidence type="ECO:0000256" key="9">
    <source>
        <dbReference type="ARBA" id="ARBA00023136"/>
    </source>
</evidence>
<dbReference type="GO" id="GO:0005886">
    <property type="term" value="C:plasma membrane"/>
    <property type="evidence" value="ECO:0007669"/>
    <property type="project" value="UniProtKB-SubCell"/>
</dbReference>
<keyword evidence="10" id="KW-0407">Ion channel</keyword>
<accession>H3AQH3</accession>
<comment type="subcellular location">
    <subcellularLocation>
        <location evidence="1">Cell membrane</location>
        <topology evidence="1">Multi-pass membrane protein</topology>
    </subcellularLocation>
</comment>
<dbReference type="InParanoid" id="H3AQH3"/>
<organism evidence="12 13">
    <name type="scientific">Latimeria chalumnae</name>
    <name type="common">Coelacanth</name>
    <dbReference type="NCBI Taxonomy" id="7897"/>
    <lineage>
        <taxon>Eukaryota</taxon>
        <taxon>Metazoa</taxon>
        <taxon>Chordata</taxon>
        <taxon>Craniata</taxon>
        <taxon>Vertebrata</taxon>
        <taxon>Euteleostomi</taxon>
        <taxon>Coelacanthiformes</taxon>
        <taxon>Coelacanthidae</taxon>
        <taxon>Latimeria</taxon>
    </lineage>
</organism>
<gene>
    <name evidence="12" type="primary">LOC102364624</name>
</gene>
<feature type="transmembrane region" description="Helical" evidence="11">
    <location>
        <begin position="352"/>
        <end position="374"/>
    </location>
</feature>
<evidence type="ECO:0000256" key="5">
    <source>
        <dbReference type="ARBA" id="ARBA00022692"/>
    </source>
</evidence>
<evidence type="ECO:0000256" key="3">
    <source>
        <dbReference type="ARBA" id="ARBA00022448"/>
    </source>
</evidence>
<dbReference type="EMBL" id="AFYH01091801">
    <property type="status" value="NOT_ANNOTATED_CDS"/>
    <property type="molecule type" value="Genomic_DNA"/>
</dbReference>
<keyword evidence="3" id="KW-0813">Transport</keyword>
<keyword evidence="9 11" id="KW-0472">Membrane</keyword>
<sequence length="565" mass="63896">HLQPDEPSKKGGRLLSALTSINIVILGSALVSGGAFNDVAITQSEVQLFLTILMLLTIVWMLYYILCTSKQRHAILYKDSHAGPIWLIGGLALFGVCSLVLDVFKIGYSIGYISCRSPINIVFPGVQALFIIIQTYFLWMFSKDCVQIHRTRTRLKRRCGLMLTLATNLMLWMSAVTDESIHQTENPNKFLLLSLGFFTSSFILFYFESNSDCECTTNICHIFQTGYYYLYPFNIEYSLFASAMAYVMWKNVGRLMDHHSHHIKLKFHSESIFLGTILGVAVVVTGLGVLIVYEVQVTSPEWKTQALIVYFIFNIFSLSLMSLGAIGGTIIYRFDKRDIDNHKNPSRSLDVALLLGAALGQYSVSYFSVVATMASRIGELQNVLNLTYSLLLIIQHTVQNIFIVEGLHRQPFLEEDQRRGELSNNDRRDSVGFLYINNDSTSIQVGDGVLEPTPSRQNGTISIANRQEEASIDFMAIQTTQVPQQSQRLSWKRKGLKEISLFLLLSNIIFWIMPAFGARPQFDNGLEEDFYGFPMWVAIVNIGLPFGIFYRMHSVASLFEVYMTS</sequence>
<protein>
    <submittedName>
        <fullName evidence="12">Otopetrin 2</fullName>
    </submittedName>
</protein>
<evidence type="ECO:0000256" key="8">
    <source>
        <dbReference type="ARBA" id="ARBA00023065"/>
    </source>
</evidence>
<feature type="transmembrane region" description="Helical" evidence="11">
    <location>
        <begin position="189"/>
        <end position="207"/>
    </location>
</feature>
<dbReference type="PANTHER" id="PTHR21522:SF35">
    <property type="entry name" value="PROTON CHANNEL OTOP2"/>
    <property type="match status" value="1"/>
</dbReference>
<dbReference type="Proteomes" id="UP000008672">
    <property type="component" value="Unassembled WGS sequence"/>
</dbReference>
<dbReference type="GeneTree" id="ENSGT00940000156691"/>
<feature type="transmembrane region" description="Helical" evidence="11">
    <location>
        <begin position="530"/>
        <end position="550"/>
    </location>
</feature>
<reference evidence="12" key="3">
    <citation type="submission" date="2025-09" db="UniProtKB">
        <authorList>
            <consortium name="Ensembl"/>
        </authorList>
    </citation>
    <scope>IDENTIFICATION</scope>
</reference>
<feature type="transmembrane region" description="Helical" evidence="11">
    <location>
        <begin position="228"/>
        <end position="249"/>
    </location>
</feature>
<reference evidence="13" key="1">
    <citation type="submission" date="2011-08" db="EMBL/GenBank/DDBJ databases">
        <title>The draft genome of Latimeria chalumnae.</title>
        <authorList>
            <person name="Di Palma F."/>
            <person name="Alfoldi J."/>
            <person name="Johnson J."/>
            <person name="Berlin A."/>
            <person name="Gnerre S."/>
            <person name="Jaffe D."/>
            <person name="MacCallum I."/>
            <person name="Young S."/>
            <person name="Walker B.J."/>
            <person name="Lander E."/>
            <person name="Lindblad-Toh K."/>
        </authorList>
    </citation>
    <scope>NUCLEOTIDE SEQUENCE [LARGE SCALE GENOMIC DNA]</scope>
    <source>
        <strain evidence="13">Wild caught</strain>
    </source>
</reference>
<feature type="transmembrane region" description="Helical" evidence="11">
    <location>
        <begin position="86"/>
        <end position="107"/>
    </location>
</feature>